<dbReference type="Pfam" id="PF13180">
    <property type="entry name" value="PDZ_2"/>
    <property type="match status" value="1"/>
</dbReference>
<dbReference type="GO" id="GO:0006508">
    <property type="term" value="P:proteolysis"/>
    <property type="evidence" value="ECO:0007669"/>
    <property type="project" value="UniProtKB-KW"/>
</dbReference>
<evidence type="ECO:0000256" key="1">
    <source>
        <dbReference type="ARBA" id="ARBA00022670"/>
    </source>
</evidence>
<dbReference type="GO" id="GO:0004252">
    <property type="term" value="F:serine-type endopeptidase activity"/>
    <property type="evidence" value="ECO:0007669"/>
    <property type="project" value="InterPro"/>
</dbReference>
<gene>
    <name evidence="5" type="ORF">AB8B28_05180</name>
</gene>
<dbReference type="InterPro" id="IPR001940">
    <property type="entry name" value="Peptidase_S1C"/>
</dbReference>
<sequence>MKLKKFITLSFLIAALTVSAAATKETNILQNKQVVQNTNVTSDMYSAQDAFAAVYDRAKDSVVNIRTKKTIVVETYNPLEAFLFGTSGRRQQRRESGSLGSGFIISSDGYIMTNNHVIEGADEIYVKLSDGHEYLAKLVGTSPEVDIAILKVNTNRTFKPLKFANSDNIRIGHWAIAFGNPLGLNSSMTVGVIGASGRSSLGIEQVENFIQTDASINQGNSGGPLLNINGDVIGVNTAIYSTNGGSVGLSFAIPSNLAENVKDSIVKTGKYERPYIGISVLDLTSEIKNERKISYSTGILVQQVYPNSPAAKYGLKVNDVILEINGKRVTSAGAFIGELAAKKIGETVNLKVASNGKEKNISMKLEAFNYSQQQTRQQRR</sequence>
<evidence type="ECO:0000313" key="5">
    <source>
        <dbReference type="EMBL" id="XDU63237.1"/>
    </source>
</evidence>
<dbReference type="EC" id="3.4.21.-" evidence="5"/>
<dbReference type="SMART" id="SM00228">
    <property type="entry name" value="PDZ"/>
    <property type="match status" value="1"/>
</dbReference>
<evidence type="ECO:0000256" key="2">
    <source>
        <dbReference type="ARBA" id="ARBA00022801"/>
    </source>
</evidence>
<dbReference type="PANTHER" id="PTHR43343:SF3">
    <property type="entry name" value="PROTEASE DO-LIKE 8, CHLOROPLASTIC"/>
    <property type="match status" value="1"/>
</dbReference>
<feature type="domain" description="PDZ" evidence="4">
    <location>
        <begin position="265"/>
        <end position="356"/>
    </location>
</feature>
<dbReference type="PANTHER" id="PTHR43343">
    <property type="entry name" value="PEPTIDASE S12"/>
    <property type="match status" value="1"/>
</dbReference>
<keyword evidence="3" id="KW-0732">Signal</keyword>
<dbReference type="SUPFAM" id="SSF50494">
    <property type="entry name" value="Trypsin-like serine proteases"/>
    <property type="match status" value="1"/>
</dbReference>
<dbReference type="Gene3D" id="2.40.10.120">
    <property type="match status" value="1"/>
</dbReference>
<dbReference type="Gene3D" id="2.30.42.10">
    <property type="match status" value="1"/>
</dbReference>
<proteinExistence type="predicted"/>
<dbReference type="InterPro" id="IPR051201">
    <property type="entry name" value="Chloro_Bact_Ser_Proteases"/>
</dbReference>
<organism evidence="5">
    <name type="scientific">Leptotrichia alba</name>
    <dbReference type="NCBI Taxonomy" id="3239304"/>
    <lineage>
        <taxon>Bacteria</taxon>
        <taxon>Fusobacteriati</taxon>
        <taxon>Fusobacteriota</taxon>
        <taxon>Fusobacteriia</taxon>
        <taxon>Fusobacteriales</taxon>
        <taxon>Leptotrichiaceae</taxon>
        <taxon>Leptotrichia</taxon>
    </lineage>
</organism>
<dbReference type="RefSeq" id="WP_369717266.1">
    <property type="nucleotide sequence ID" value="NZ_CP165647.1"/>
</dbReference>
<evidence type="ECO:0000259" key="4">
    <source>
        <dbReference type="PROSITE" id="PS50106"/>
    </source>
</evidence>
<keyword evidence="1 5" id="KW-0645">Protease</keyword>
<dbReference type="AlphaFoldDB" id="A0AB39V7E0"/>
<dbReference type="PRINTS" id="PR00834">
    <property type="entry name" value="PROTEASES2C"/>
</dbReference>
<dbReference type="InterPro" id="IPR009003">
    <property type="entry name" value="Peptidase_S1_PA"/>
</dbReference>
<accession>A0AB39V7E0</accession>
<name>A0AB39V7E0_9FUSO</name>
<dbReference type="SUPFAM" id="SSF50156">
    <property type="entry name" value="PDZ domain-like"/>
    <property type="match status" value="1"/>
</dbReference>
<protein>
    <submittedName>
        <fullName evidence="5">S1C family serine protease</fullName>
        <ecNumber evidence="5">3.4.21.-</ecNumber>
    </submittedName>
</protein>
<reference evidence="5" key="1">
    <citation type="submission" date="2024-07" db="EMBL/GenBank/DDBJ databases">
        <authorList>
            <person name="Li X.-J."/>
            <person name="Wang X."/>
        </authorList>
    </citation>
    <scope>NUCLEOTIDE SEQUENCE</scope>
    <source>
        <strain evidence="5">HSP-536</strain>
    </source>
</reference>
<evidence type="ECO:0000256" key="3">
    <source>
        <dbReference type="SAM" id="SignalP"/>
    </source>
</evidence>
<feature type="chain" id="PRO_5044297349" evidence="3">
    <location>
        <begin position="21"/>
        <end position="380"/>
    </location>
</feature>
<dbReference type="InterPro" id="IPR001478">
    <property type="entry name" value="PDZ"/>
</dbReference>
<keyword evidence="2 5" id="KW-0378">Hydrolase</keyword>
<dbReference type="InterPro" id="IPR036034">
    <property type="entry name" value="PDZ_sf"/>
</dbReference>
<feature type="signal peptide" evidence="3">
    <location>
        <begin position="1"/>
        <end position="20"/>
    </location>
</feature>
<dbReference type="KEGG" id="lala:AB8B28_05180"/>
<dbReference type="EMBL" id="CP165647">
    <property type="protein sequence ID" value="XDU63237.1"/>
    <property type="molecule type" value="Genomic_DNA"/>
</dbReference>
<dbReference type="PROSITE" id="PS50106">
    <property type="entry name" value="PDZ"/>
    <property type="match status" value="1"/>
</dbReference>
<dbReference type="Pfam" id="PF13365">
    <property type="entry name" value="Trypsin_2"/>
    <property type="match status" value="1"/>
</dbReference>